<gene>
    <name evidence="2" type="primary">SAUR66_6</name>
    <name evidence="2" type="ORF">CK203_069527</name>
</gene>
<dbReference type="PANTHER" id="PTHR31175">
    <property type="entry name" value="AUXIN-RESPONSIVE FAMILY PROTEIN"/>
    <property type="match status" value="1"/>
</dbReference>
<dbReference type="Proteomes" id="UP000288805">
    <property type="component" value="Unassembled WGS sequence"/>
</dbReference>
<reference evidence="2 3" key="1">
    <citation type="journal article" date="2018" name="PLoS Genet.">
        <title>Population sequencing reveals clonal diversity and ancestral inbreeding in the grapevine cultivar Chardonnay.</title>
        <authorList>
            <person name="Roach M.J."/>
            <person name="Johnson D.L."/>
            <person name="Bohlmann J."/>
            <person name="van Vuuren H.J."/>
            <person name="Jones S.J."/>
            <person name="Pretorius I.S."/>
            <person name="Schmidt S.A."/>
            <person name="Borneman A.R."/>
        </authorList>
    </citation>
    <scope>NUCLEOTIDE SEQUENCE [LARGE SCALE GENOMIC DNA]</scope>
    <source>
        <strain evidence="3">cv. Chardonnay</strain>
        <tissue evidence="2">Leaf</tissue>
    </source>
</reference>
<evidence type="ECO:0000256" key="1">
    <source>
        <dbReference type="ARBA" id="ARBA00006974"/>
    </source>
</evidence>
<evidence type="ECO:0000313" key="2">
    <source>
        <dbReference type="EMBL" id="RVW48314.1"/>
    </source>
</evidence>
<protein>
    <submittedName>
        <fullName evidence="2">Auxin-responsive protein SAUR66</fullName>
    </submittedName>
</protein>
<dbReference type="AlphaFoldDB" id="A0A438EKR1"/>
<dbReference type="GO" id="GO:0009733">
    <property type="term" value="P:response to auxin"/>
    <property type="evidence" value="ECO:0007669"/>
    <property type="project" value="InterPro"/>
</dbReference>
<sequence length="364" mass="40985">MISPKKLMKMARKWQKVVAMKRKRISLPRADLVLDADCCSTSVVADKGHFVVYSSDRRRFVIPLAYLNNEIFTELLQMSEEEFGIQSEGPIILPCDSALMDYAISFIQHGVAKDLERALIMSITSIKFDLHIICNPTWGKLQSLCIGIEWLVHYVAFQIGPNILSGFAHCSTLTLHAAPSQPLLEGPSLSMRHMALHPTKPNISLQFQGLNWGSDSMISPKKLIRMARKWQKVAALGRKRILLQRINREVDADSCSTSTMADKGHFVVYTSDRKRFVIPLAYLGSEVFRELFQMSEEEFGIQSAGPIILPCDSVFMDYVISFIQQGVAKDLERALIMSIASSNCSSSSYFHQEQNNEPLLLCAF</sequence>
<dbReference type="EMBL" id="QGNW01001255">
    <property type="protein sequence ID" value="RVW48314.1"/>
    <property type="molecule type" value="Genomic_DNA"/>
</dbReference>
<dbReference type="InterPro" id="IPR003676">
    <property type="entry name" value="SAUR_fam"/>
</dbReference>
<organism evidence="2 3">
    <name type="scientific">Vitis vinifera</name>
    <name type="common">Grape</name>
    <dbReference type="NCBI Taxonomy" id="29760"/>
    <lineage>
        <taxon>Eukaryota</taxon>
        <taxon>Viridiplantae</taxon>
        <taxon>Streptophyta</taxon>
        <taxon>Embryophyta</taxon>
        <taxon>Tracheophyta</taxon>
        <taxon>Spermatophyta</taxon>
        <taxon>Magnoliopsida</taxon>
        <taxon>eudicotyledons</taxon>
        <taxon>Gunneridae</taxon>
        <taxon>Pentapetalae</taxon>
        <taxon>rosids</taxon>
        <taxon>Vitales</taxon>
        <taxon>Vitaceae</taxon>
        <taxon>Viteae</taxon>
        <taxon>Vitis</taxon>
    </lineage>
</organism>
<comment type="similarity">
    <text evidence="1">Belongs to the ARG7 family.</text>
</comment>
<accession>A0A438EKR1</accession>
<dbReference type="Pfam" id="PF02519">
    <property type="entry name" value="Auxin_inducible"/>
    <property type="match status" value="2"/>
</dbReference>
<dbReference type="PANTHER" id="PTHR31175:SF111">
    <property type="entry name" value="AUXIN-RESPONSIVE PROTEIN SAUR68-LIKE"/>
    <property type="match status" value="1"/>
</dbReference>
<name>A0A438EKR1_VITVI</name>
<proteinExistence type="inferred from homology"/>
<evidence type="ECO:0000313" key="3">
    <source>
        <dbReference type="Proteomes" id="UP000288805"/>
    </source>
</evidence>
<comment type="caution">
    <text evidence="2">The sequence shown here is derived from an EMBL/GenBank/DDBJ whole genome shotgun (WGS) entry which is preliminary data.</text>
</comment>